<evidence type="ECO:0000313" key="2">
    <source>
        <dbReference type="EMBL" id="OTP10809.1"/>
    </source>
</evidence>
<comment type="caution">
    <text evidence="2">The sequence shown here is derived from an EMBL/GenBank/DDBJ whole genome shotgun (WGS) entry which is preliminary data.</text>
</comment>
<feature type="transmembrane region" description="Helical" evidence="1">
    <location>
        <begin position="36"/>
        <end position="52"/>
    </location>
</feature>
<keyword evidence="1" id="KW-0472">Membrane</keyword>
<gene>
    <name evidence="2" type="ORF">A5844_000943</name>
</gene>
<dbReference type="Proteomes" id="UP000194933">
    <property type="component" value="Unassembled WGS sequence"/>
</dbReference>
<accession>A0A242JZH3</accession>
<protein>
    <submittedName>
        <fullName evidence="2">Uncharacterized protein</fullName>
    </submittedName>
</protein>
<evidence type="ECO:0000256" key="1">
    <source>
        <dbReference type="SAM" id="Phobius"/>
    </source>
</evidence>
<dbReference type="EMBL" id="NGMO01000002">
    <property type="protein sequence ID" value="OTP10809.1"/>
    <property type="molecule type" value="Genomic_DNA"/>
</dbReference>
<dbReference type="AlphaFoldDB" id="A0A242JZH3"/>
<keyword evidence="1" id="KW-0812">Transmembrane</keyword>
<keyword evidence="1" id="KW-1133">Transmembrane helix</keyword>
<organism evidence="2 3">
    <name type="scientific">Candidatus Enterococcus wittei</name>
    <dbReference type="NCBI Taxonomy" id="1987383"/>
    <lineage>
        <taxon>Bacteria</taxon>
        <taxon>Bacillati</taxon>
        <taxon>Bacillota</taxon>
        <taxon>Bacilli</taxon>
        <taxon>Lactobacillales</taxon>
        <taxon>Enterococcaceae</taxon>
        <taxon>Enterococcus</taxon>
    </lineage>
</organism>
<name>A0A242JZH3_9ENTE</name>
<feature type="non-terminal residue" evidence="2">
    <location>
        <position position="64"/>
    </location>
</feature>
<keyword evidence="3" id="KW-1185">Reference proteome</keyword>
<dbReference type="RefSeq" id="WP_218776166.1">
    <property type="nucleotide sequence ID" value="NZ_NGMO01000002.1"/>
</dbReference>
<proteinExistence type="predicted"/>
<reference evidence="2 3" key="1">
    <citation type="submission" date="2017-05" db="EMBL/GenBank/DDBJ databases">
        <title>The Genome Sequence of Enterococcus sp. 10A9_DIV0425.</title>
        <authorList>
            <consortium name="The Broad Institute Genomics Platform"/>
            <consortium name="The Broad Institute Genomic Center for Infectious Diseases"/>
            <person name="Earl A."/>
            <person name="Manson A."/>
            <person name="Schwartman J."/>
            <person name="Gilmore M."/>
            <person name="Abouelleil A."/>
            <person name="Cao P."/>
            <person name="Chapman S."/>
            <person name="Cusick C."/>
            <person name="Shea T."/>
            <person name="Young S."/>
            <person name="Neafsey D."/>
            <person name="Nusbaum C."/>
            <person name="Birren B."/>
        </authorList>
    </citation>
    <scope>NUCLEOTIDE SEQUENCE [LARGE SCALE GENOMIC DNA]</scope>
    <source>
        <strain evidence="2 3">10A9_DIV0425</strain>
    </source>
</reference>
<sequence>MKKIDEHDLKKKLFSFLVIANTVGNLIENIEFSSSLFYLNFIIGIIYLQVSIKPKKWGMVYMFY</sequence>
<feature type="transmembrane region" description="Helical" evidence="1">
    <location>
        <begin position="12"/>
        <end position="30"/>
    </location>
</feature>
<evidence type="ECO:0000313" key="3">
    <source>
        <dbReference type="Proteomes" id="UP000194933"/>
    </source>
</evidence>